<keyword evidence="2" id="KW-1185">Reference proteome</keyword>
<proteinExistence type="predicted"/>
<gene>
    <name evidence="1" type="ORF">QAD02_024388</name>
</gene>
<dbReference type="EMBL" id="CM056741">
    <property type="protein sequence ID" value="KAJ8688593.1"/>
    <property type="molecule type" value="Genomic_DNA"/>
</dbReference>
<name>A0ACC2PZM4_9HYME</name>
<evidence type="ECO:0000313" key="2">
    <source>
        <dbReference type="Proteomes" id="UP001239111"/>
    </source>
</evidence>
<accession>A0ACC2PZM4</accession>
<dbReference type="Proteomes" id="UP001239111">
    <property type="component" value="Chromosome 1"/>
</dbReference>
<comment type="caution">
    <text evidence="1">The sequence shown here is derived from an EMBL/GenBank/DDBJ whole genome shotgun (WGS) entry which is preliminary data.</text>
</comment>
<protein>
    <submittedName>
        <fullName evidence="1">Uncharacterized protein</fullName>
    </submittedName>
</protein>
<reference evidence="1" key="1">
    <citation type="submission" date="2023-04" db="EMBL/GenBank/DDBJ databases">
        <title>A chromosome-level genome assembly of the parasitoid wasp Eretmocerus hayati.</title>
        <authorList>
            <person name="Zhong Y."/>
            <person name="Liu S."/>
            <person name="Liu Y."/>
        </authorList>
    </citation>
    <scope>NUCLEOTIDE SEQUENCE</scope>
    <source>
        <strain evidence="1">ZJU_SS_LIU_2023</strain>
    </source>
</reference>
<sequence>MGDGSKSTKEDDVSRSNQIANHYRQQIQPGSINGVGDGIRDTRITKTTAQGQQSKLVLYKSCRAATNGEAEHGVLRGGEIALKGRTEAYYPSKRTRHFCGRGRGSVGAGHSRMRELLHKRRRGGG</sequence>
<evidence type="ECO:0000313" key="1">
    <source>
        <dbReference type="EMBL" id="KAJ8688593.1"/>
    </source>
</evidence>
<organism evidence="1 2">
    <name type="scientific">Eretmocerus hayati</name>
    <dbReference type="NCBI Taxonomy" id="131215"/>
    <lineage>
        <taxon>Eukaryota</taxon>
        <taxon>Metazoa</taxon>
        <taxon>Ecdysozoa</taxon>
        <taxon>Arthropoda</taxon>
        <taxon>Hexapoda</taxon>
        <taxon>Insecta</taxon>
        <taxon>Pterygota</taxon>
        <taxon>Neoptera</taxon>
        <taxon>Endopterygota</taxon>
        <taxon>Hymenoptera</taxon>
        <taxon>Apocrita</taxon>
        <taxon>Proctotrupomorpha</taxon>
        <taxon>Chalcidoidea</taxon>
        <taxon>Aphelinidae</taxon>
        <taxon>Aphelininae</taxon>
        <taxon>Eretmocerus</taxon>
    </lineage>
</organism>